<dbReference type="PROSITE" id="PS51272">
    <property type="entry name" value="SLH"/>
    <property type="match status" value="3"/>
</dbReference>
<accession>A0ABR8PLQ6</accession>
<organism evidence="4 5">
    <name type="scientific">Sporosarcina gallistercoris</name>
    <dbReference type="NCBI Taxonomy" id="2762245"/>
    <lineage>
        <taxon>Bacteria</taxon>
        <taxon>Bacillati</taxon>
        <taxon>Bacillota</taxon>
        <taxon>Bacilli</taxon>
        <taxon>Bacillales</taxon>
        <taxon>Caryophanaceae</taxon>
        <taxon>Sporosarcina</taxon>
    </lineage>
</organism>
<feature type="domain" description="SLH" evidence="3">
    <location>
        <begin position="32"/>
        <end position="92"/>
    </location>
</feature>
<feature type="domain" description="SLH" evidence="3">
    <location>
        <begin position="157"/>
        <end position="217"/>
    </location>
</feature>
<name>A0ABR8PLQ6_9BACL</name>
<evidence type="ECO:0000256" key="2">
    <source>
        <dbReference type="SAM" id="SignalP"/>
    </source>
</evidence>
<feature type="compositionally biased region" description="Pro residues" evidence="1">
    <location>
        <begin position="491"/>
        <end position="502"/>
    </location>
</feature>
<dbReference type="InterPro" id="IPR051465">
    <property type="entry name" value="Cell_Envelope_Struct_Comp"/>
</dbReference>
<evidence type="ECO:0000256" key="1">
    <source>
        <dbReference type="SAM" id="MobiDB-lite"/>
    </source>
</evidence>
<evidence type="ECO:0000313" key="4">
    <source>
        <dbReference type="EMBL" id="MBD7909102.1"/>
    </source>
</evidence>
<dbReference type="InterPro" id="IPR001119">
    <property type="entry name" value="SLH_dom"/>
</dbReference>
<comment type="caution">
    <text evidence="4">The sequence shown here is derived from an EMBL/GenBank/DDBJ whole genome shotgun (WGS) entry which is preliminary data.</text>
</comment>
<feature type="signal peptide" evidence="2">
    <location>
        <begin position="1"/>
        <end position="25"/>
    </location>
</feature>
<dbReference type="EMBL" id="JACSQY010000010">
    <property type="protein sequence ID" value="MBD7909102.1"/>
    <property type="molecule type" value="Genomic_DNA"/>
</dbReference>
<keyword evidence="5" id="KW-1185">Reference proteome</keyword>
<feature type="domain" description="SLH" evidence="3">
    <location>
        <begin position="93"/>
        <end position="156"/>
    </location>
</feature>
<feature type="chain" id="PRO_5047091880" evidence="2">
    <location>
        <begin position="26"/>
        <end position="644"/>
    </location>
</feature>
<proteinExistence type="predicted"/>
<dbReference type="Proteomes" id="UP000659496">
    <property type="component" value="Unassembled WGS sequence"/>
</dbReference>
<feature type="region of interest" description="Disordered" evidence="1">
    <location>
        <begin position="484"/>
        <end position="505"/>
    </location>
</feature>
<sequence length="644" mass="68911">MKMSDKLFKMTVASAMLTGSIVALAPTAQGAEAVTFKDVSKSMASYEAIMNLTKRGVISGYSDSTFRPAEDVTRGQAAKFIAGIMNLDTSSVVDPKFSDVPKSHPFYKYIAALNKEGVIQGYGNNKFGVNDKLTRAQMAIIIGKAFGFEQKELVNDKFVDVNKKLPYAQYVQSLIDYDITRGLTSTTFGPYNFVDRAQMAIFLHRADMMKDGVEITGNVTSVKDGEVVINKGSYTVSDSVKAILNEKNASALKGAEITLNVKNGQVVSVKSLELNASGTAATPLVFDGAGSTLSGDLKLTGKHLAINNFKVNGTVTIGDAPVSTATIVADSTISFTNVGFKVVEVDSKSPMAIQFLGTSSLTQLNILSNIKLISDTTYIFPSVEIFKGADNVTLDAQINSLTVQTPDKFTLDGNAAIKNLVLATAAPVNIETTGKVDNLLIKLKEALVSLGASTKVGDVKLPAGTDAKDVIKDYDSVKDKIDKVDGEPVVTPTPPVTPPVTPPASNEAAEAAANLKVQISEKLKGYSDGEDFQITVTGNTINFKIGGKFDPEKISNTGLISSFLTLKEIQSVDVDYGIDNANIKLYVSKDKQKSESELKSELKVLIDKTEYKKDTTFDVTLNGETNSGVTYNVKYDVVLSLIPG</sequence>
<protein>
    <submittedName>
        <fullName evidence="4">S-layer homology domain-containing protein</fullName>
    </submittedName>
</protein>
<evidence type="ECO:0000259" key="3">
    <source>
        <dbReference type="PROSITE" id="PS51272"/>
    </source>
</evidence>
<dbReference type="PANTHER" id="PTHR43308">
    <property type="entry name" value="OUTER MEMBRANE PROTEIN ALPHA-RELATED"/>
    <property type="match status" value="1"/>
</dbReference>
<evidence type="ECO:0000313" key="5">
    <source>
        <dbReference type="Proteomes" id="UP000659496"/>
    </source>
</evidence>
<gene>
    <name evidence="4" type="ORF">H9659_12275</name>
</gene>
<keyword evidence="2" id="KW-0732">Signal</keyword>
<reference evidence="4 5" key="1">
    <citation type="submission" date="2020-08" db="EMBL/GenBank/DDBJ databases">
        <title>A Genomic Blueprint of the Chicken Gut Microbiome.</title>
        <authorList>
            <person name="Gilroy R."/>
            <person name="Ravi A."/>
            <person name="Getino M."/>
            <person name="Pursley I."/>
            <person name="Horton D.L."/>
            <person name="Alikhan N.-F."/>
            <person name="Baker D."/>
            <person name="Gharbi K."/>
            <person name="Hall N."/>
            <person name="Watson M."/>
            <person name="Adriaenssens E.M."/>
            <person name="Foster-Nyarko E."/>
            <person name="Jarju S."/>
            <person name="Secka A."/>
            <person name="Antonio M."/>
            <person name="Oren A."/>
            <person name="Chaudhuri R."/>
            <person name="La Ragione R.M."/>
            <person name="Hildebrand F."/>
            <person name="Pallen M.J."/>
        </authorList>
    </citation>
    <scope>NUCLEOTIDE SEQUENCE [LARGE SCALE GENOMIC DNA]</scope>
    <source>
        <strain evidence="4 5">Sa3CUA8</strain>
    </source>
</reference>
<dbReference type="Pfam" id="PF00395">
    <property type="entry name" value="SLH"/>
    <property type="match status" value="3"/>
</dbReference>